<proteinExistence type="predicted"/>
<name>A0ABP9VKB9_9BACT</name>
<protein>
    <submittedName>
        <fullName evidence="1">Uncharacterized protein</fullName>
    </submittedName>
</protein>
<accession>A0ABP9VKB9</accession>
<evidence type="ECO:0000313" key="2">
    <source>
        <dbReference type="Proteomes" id="UP001416858"/>
    </source>
</evidence>
<comment type="caution">
    <text evidence="1">The sequence shown here is derived from an EMBL/GenBank/DDBJ whole genome shotgun (WGS) entry which is preliminary data.</text>
</comment>
<reference evidence="1 2" key="1">
    <citation type="submission" date="2024-02" db="EMBL/GenBank/DDBJ databases">
        <title>Rhodopirellula caenicola NBRC 110016.</title>
        <authorList>
            <person name="Ichikawa N."/>
            <person name="Katano-Makiyama Y."/>
            <person name="Hidaka K."/>
        </authorList>
    </citation>
    <scope>NUCLEOTIDE SEQUENCE [LARGE SCALE GENOMIC DNA]</scope>
    <source>
        <strain evidence="1 2">NBRC 110016</strain>
    </source>
</reference>
<evidence type="ECO:0000313" key="1">
    <source>
        <dbReference type="EMBL" id="GAA5504573.1"/>
    </source>
</evidence>
<keyword evidence="2" id="KW-1185">Reference proteome</keyword>
<dbReference type="Proteomes" id="UP001416858">
    <property type="component" value="Unassembled WGS sequence"/>
</dbReference>
<sequence>MLTVHRWYKHLSLFGGEFVVFLSPHLGVGYPNEYPRLPNGNTLDGYRFAFGTLDYIYRRHASEPFVNDLPSVLGIEDELMKATRFTVYPIISPRIFGSVHSDVVESIRQGASHPHASAVIDANDSRKLAEQHWHNLFPSHRELERMRVRSCLERIRQWMTGP</sequence>
<dbReference type="EMBL" id="BAABRO010000001">
    <property type="protein sequence ID" value="GAA5504573.1"/>
    <property type="molecule type" value="Genomic_DNA"/>
</dbReference>
<organism evidence="1 2">
    <name type="scientific">Novipirellula caenicola</name>
    <dbReference type="NCBI Taxonomy" id="1536901"/>
    <lineage>
        <taxon>Bacteria</taxon>
        <taxon>Pseudomonadati</taxon>
        <taxon>Planctomycetota</taxon>
        <taxon>Planctomycetia</taxon>
        <taxon>Pirellulales</taxon>
        <taxon>Pirellulaceae</taxon>
        <taxon>Novipirellula</taxon>
    </lineage>
</organism>
<gene>
    <name evidence="1" type="ORF">Rcae01_00012</name>
</gene>